<feature type="transmembrane region" description="Helical" evidence="6">
    <location>
        <begin position="320"/>
        <end position="340"/>
    </location>
</feature>
<sequence length="985" mass="108633">MQSFVDEEANQRDSVSEMERELTRSYTAGAEGYPVSNVEPDATQIASIQNTPEFEVRWESDDPENPRTWPAWYKGFTVVVMSLGATVISLFSTLYTSGIPGLQEDFQVSKIVALLGLTTYLLGMAAGSLFRRSDDALANNIVAIIVSRFFGGFVGSAMMSNSPASVNDIISDKHRAMAFGVWSIGPANGPVYGPIIGGFVFQYLGWRWTNWIIMIIGGVVLVLLASVKETYAPVILKARASNRRKETNNPQWWTRYDHKQGSMSLLKVSLSRPFVMMFKEPICIFWDGYVAIIYAILYLCFVAYPIAFQQERGWSPGIGGLAYIGIGVGVLITIALEPLFRKVINAHRKDPRTGIIPPEAMVSIVCLGATLLSVGQLWFSWTSSPHVHFIVPILAGVPFGAGNACVFVYASNYLARSYGLYAASALAGNMVLRSIMGACLPLAGPSLYAALGLDWAGTLLGILEAVCISIPVVFYFYGDRIRRASPMIQCDGKRPGCSQCVLTGRKCKGYDAEWKFVHHAAFSQPSRRPFKGRKMEHTSQTNKEAPRHAENDPPGHVLTAGPVVPRGLPSSQPSAEDLTDLIKQMYLPAGLKLDVSSHSGEQICGAWVKALPLLSQSSTEDADVLFKAIKVLADSVCSPSPYSRQQETKLTCSYHEAVRVIRTRLAANSRCFELIPAIMCLALAELMLPNSGAALTAHIMATGVFFKSFGPDYFRSGAPHELFQGFRPPLILQAFRDRQPTFLSLRSWIETPLASSDPSILQELLTEVSIIPSLLKRNDALFDDESQSLPCRVAEMFQSFIDALERLNNWERRVWLESGLPYYWLCGPDADRVDKCTDLLPSITFPNITMANCLTHVWAFRIICLVELERIALFSPHPIQPEPQTSNFSNLAHVQTQIDHLSRLILRSVDYFLGDNMKLFGPASILFPLSVAYQRLKATRSTCDGEIEFIKGVIIRLVDRGLRSAPSLVIGVPPGVSAQTLIPPA</sequence>
<keyword evidence="4 6" id="KW-0472">Membrane</keyword>
<feature type="transmembrane region" description="Helical" evidence="6">
    <location>
        <begin position="71"/>
        <end position="91"/>
    </location>
</feature>
<dbReference type="FunFam" id="1.20.1250.20:FF:000011">
    <property type="entry name" value="MFS multidrug transporter, putative"/>
    <property type="match status" value="1"/>
</dbReference>
<dbReference type="EMBL" id="JACBAE010001384">
    <property type="protein sequence ID" value="KAF7158741.1"/>
    <property type="molecule type" value="Genomic_DNA"/>
</dbReference>
<dbReference type="CDD" id="cd17323">
    <property type="entry name" value="MFS_Tpo1_MDR_like"/>
    <property type="match status" value="1"/>
</dbReference>
<proteinExistence type="predicted"/>
<accession>A0A8H6PQA1</accession>
<dbReference type="Pfam" id="PF07690">
    <property type="entry name" value="MFS_1"/>
    <property type="match status" value="1"/>
</dbReference>
<feature type="transmembrane region" description="Helical" evidence="6">
    <location>
        <begin position="208"/>
        <end position="227"/>
    </location>
</feature>
<dbReference type="InterPro" id="IPR036259">
    <property type="entry name" value="MFS_trans_sf"/>
</dbReference>
<comment type="subcellular location">
    <subcellularLocation>
        <location evidence="1">Membrane</location>
        <topology evidence="1">Multi-pass membrane protein</topology>
    </subcellularLocation>
</comment>
<feature type="compositionally biased region" description="Basic and acidic residues" evidence="5">
    <location>
        <begin position="544"/>
        <end position="553"/>
    </location>
</feature>
<feature type="transmembrane region" description="Helical" evidence="6">
    <location>
        <begin position="455"/>
        <end position="477"/>
    </location>
</feature>
<feature type="region of interest" description="Disordered" evidence="5">
    <location>
        <begin position="1"/>
        <end position="21"/>
    </location>
</feature>
<dbReference type="PANTHER" id="PTHR23502">
    <property type="entry name" value="MAJOR FACILITATOR SUPERFAMILY"/>
    <property type="match status" value="1"/>
</dbReference>
<evidence type="ECO:0000256" key="4">
    <source>
        <dbReference type="ARBA" id="ARBA00023136"/>
    </source>
</evidence>
<dbReference type="PANTHER" id="PTHR23502:SF145">
    <property type="entry name" value="MULTIDRUG TRANSPORTER, PUTATIVE-RELATED"/>
    <property type="match status" value="1"/>
</dbReference>
<name>A0A8H6PQA1_9EURO</name>
<dbReference type="SUPFAM" id="SSF103473">
    <property type="entry name" value="MFS general substrate transporter"/>
    <property type="match status" value="1"/>
</dbReference>
<feature type="transmembrane region" description="Helical" evidence="6">
    <location>
        <begin position="421"/>
        <end position="443"/>
    </location>
</feature>
<dbReference type="Proteomes" id="UP000654922">
    <property type="component" value="Unassembled WGS sequence"/>
</dbReference>
<feature type="region of interest" description="Disordered" evidence="5">
    <location>
        <begin position="527"/>
        <end position="574"/>
    </location>
</feature>
<evidence type="ECO:0000256" key="1">
    <source>
        <dbReference type="ARBA" id="ARBA00004141"/>
    </source>
</evidence>
<reference evidence="7" key="1">
    <citation type="submission" date="2020-06" db="EMBL/GenBank/DDBJ databases">
        <title>Draft genome sequences of strains closely related to Aspergillus parafelis and Aspergillus hiratsukae.</title>
        <authorList>
            <person name="Dos Santos R.A.C."/>
            <person name="Rivero-Menendez O."/>
            <person name="Steenwyk J.L."/>
            <person name="Mead M.E."/>
            <person name="Goldman G.H."/>
            <person name="Alastruey-Izquierdo A."/>
            <person name="Rokas A."/>
        </authorList>
    </citation>
    <scope>NUCLEOTIDE SEQUENCE</scope>
    <source>
        <strain evidence="7">CNM-CM5623</strain>
    </source>
</reference>
<dbReference type="OrthoDB" id="3365399at2759"/>
<feature type="transmembrane region" description="Helical" evidence="6">
    <location>
        <begin position="387"/>
        <end position="409"/>
    </location>
</feature>
<evidence type="ECO:0000313" key="8">
    <source>
        <dbReference type="Proteomes" id="UP000654922"/>
    </source>
</evidence>
<feature type="transmembrane region" description="Helical" evidence="6">
    <location>
        <begin position="137"/>
        <end position="158"/>
    </location>
</feature>
<keyword evidence="3 6" id="KW-1133">Transmembrane helix</keyword>
<dbReference type="GO" id="GO:0022857">
    <property type="term" value="F:transmembrane transporter activity"/>
    <property type="evidence" value="ECO:0007669"/>
    <property type="project" value="InterPro"/>
</dbReference>
<dbReference type="InterPro" id="IPR011701">
    <property type="entry name" value="MFS"/>
</dbReference>
<comment type="caution">
    <text evidence="7">The sequence shown here is derived from an EMBL/GenBank/DDBJ whole genome shotgun (WGS) entry which is preliminary data.</text>
</comment>
<evidence type="ECO:0000256" key="3">
    <source>
        <dbReference type="ARBA" id="ARBA00022989"/>
    </source>
</evidence>
<feature type="compositionally biased region" description="Basic and acidic residues" evidence="5">
    <location>
        <begin position="9"/>
        <end position="21"/>
    </location>
</feature>
<gene>
    <name evidence="7" type="ORF">CNMCM5623_003905</name>
</gene>
<dbReference type="GO" id="GO:0005886">
    <property type="term" value="C:plasma membrane"/>
    <property type="evidence" value="ECO:0007669"/>
    <property type="project" value="TreeGrafter"/>
</dbReference>
<dbReference type="Gene3D" id="1.20.1250.20">
    <property type="entry name" value="MFS general substrate transporter like domains"/>
    <property type="match status" value="1"/>
</dbReference>
<evidence type="ECO:0000256" key="2">
    <source>
        <dbReference type="ARBA" id="ARBA00022692"/>
    </source>
</evidence>
<organism evidence="7 8">
    <name type="scientific">Aspergillus felis</name>
    <dbReference type="NCBI Taxonomy" id="1287682"/>
    <lineage>
        <taxon>Eukaryota</taxon>
        <taxon>Fungi</taxon>
        <taxon>Dikarya</taxon>
        <taxon>Ascomycota</taxon>
        <taxon>Pezizomycotina</taxon>
        <taxon>Eurotiomycetes</taxon>
        <taxon>Eurotiomycetidae</taxon>
        <taxon>Eurotiales</taxon>
        <taxon>Aspergillaceae</taxon>
        <taxon>Aspergillus</taxon>
        <taxon>Aspergillus subgen. Fumigati</taxon>
    </lineage>
</organism>
<evidence type="ECO:0000313" key="7">
    <source>
        <dbReference type="EMBL" id="KAF7158741.1"/>
    </source>
</evidence>
<dbReference type="AlphaFoldDB" id="A0A8H6PQA1"/>
<protein>
    <recommendedName>
        <fullName evidence="9">Major facilitator superfamily (MFS) profile domain-containing protein</fullName>
    </recommendedName>
</protein>
<evidence type="ECO:0008006" key="9">
    <source>
        <dbReference type="Google" id="ProtNLM"/>
    </source>
</evidence>
<feature type="transmembrane region" description="Helical" evidence="6">
    <location>
        <begin position="111"/>
        <end position="130"/>
    </location>
</feature>
<keyword evidence="2 6" id="KW-0812">Transmembrane</keyword>
<evidence type="ECO:0000256" key="6">
    <source>
        <dbReference type="SAM" id="Phobius"/>
    </source>
</evidence>
<evidence type="ECO:0000256" key="5">
    <source>
        <dbReference type="SAM" id="MobiDB-lite"/>
    </source>
</evidence>
<feature type="transmembrane region" description="Helical" evidence="6">
    <location>
        <begin position="284"/>
        <end position="308"/>
    </location>
</feature>
<feature type="transmembrane region" description="Helical" evidence="6">
    <location>
        <begin position="360"/>
        <end position="381"/>
    </location>
</feature>